<proteinExistence type="inferred from homology"/>
<organism evidence="4">
    <name type="scientific">Nymphaea colorata</name>
    <name type="common">pocket water lily</name>
    <dbReference type="NCBI Taxonomy" id="210225"/>
    <lineage>
        <taxon>Eukaryota</taxon>
        <taxon>Viridiplantae</taxon>
        <taxon>Streptophyta</taxon>
        <taxon>Embryophyta</taxon>
        <taxon>Tracheophyta</taxon>
        <taxon>Spermatophyta</taxon>
        <taxon>Magnoliopsida</taxon>
        <taxon>Nymphaeales</taxon>
        <taxon>Nymphaeaceae</taxon>
        <taxon>Nymphaea</taxon>
    </lineage>
</organism>
<reference evidence="4" key="1">
    <citation type="submission" date="2019-09" db="EMBL/GenBank/DDBJ databases">
        <authorList>
            <person name="Zhang L."/>
        </authorList>
    </citation>
    <scope>NUCLEOTIDE SEQUENCE</scope>
</reference>
<evidence type="ECO:0000256" key="2">
    <source>
        <dbReference type="ARBA" id="ARBA00023163"/>
    </source>
</evidence>
<dbReference type="OrthoDB" id="767511at2759"/>
<accession>A0A5K1BWN8</accession>
<evidence type="ECO:0000256" key="1">
    <source>
        <dbReference type="ARBA" id="ARBA00023015"/>
    </source>
</evidence>
<dbReference type="InterPro" id="IPR005202">
    <property type="entry name" value="TF_GRAS"/>
</dbReference>
<dbReference type="OMA" id="AMANAHY"/>
<sequence>MELETALHRAPSDNALPFYIQPSLPNNGSANTILVSPLPRLTLPFDYLTNGADGGGGGGGGSGGSSSSGSSCMEQLLIHCATALETHDSTSAQQILWVLNNIASPDGDSTQRLTSAFLRALITRAAQSGGAAPPCFLQHFPCRTEPPTRRLSVIELAGFLDLTPWNRFGFSAANAAIAEAVESFSVVRIIDLSLSHCMQWPTLIDSLSNRPEGAPFIRLQVFSGTISSHLPEIDMTYEELGIRLTNFARSRNVGLEFTLISVDGIPSLMKELQNQRLEIMNQRLDTMLEEALVVNCQMLLHYIPDETLDANSSSGFHISSPASASSSLRFELLKEIRSMEPTIVTLVDEDADLTSTNLVARLKSAFNYLWIPFDAVETFLPRENKQRILYESDICHKIENIIAFEGERRIERLESKARWVQRMERVSFRNIGFSDDTVAEMKSLLEEHAAGWGLKKEDDDLVLTWKGHNVVFATAWVPT</sequence>
<dbReference type="PANTHER" id="PTHR31636">
    <property type="entry name" value="OSJNBA0084A10.13 PROTEIN-RELATED"/>
    <property type="match status" value="1"/>
</dbReference>
<comment type="similarity">
    <text evidence="3">Belongs to the GRAS family.</text>
</comment>
<dbReference type="AlphaFoldDB" id="A0A5K1BWN8"/>
<keyword evidence="2" id="KW-0804">Transcription</keyword>
<feature type="region of interest" description="Leucine repeat II (LRII)" evidence="3">
    <location>
        <begin position="239"/>
        <end position="271"/>
    </location>
</feature>
<dbReference type="Gramene" id="NC3G0226500.1">
    <property type="protein sequence ID" value="NC3G0226500.1:cds"/>
    <property type="gene ID" value="NC3G0226500"/>
</dbReference>
<evidence type="ECO:0000256" key="3">
    <source>
        <dbReference type="PROSITE-ProRule" id="PRU01191"/>
    </source>
</evidence>
<keyword evidence="1" id="KW-0805">Transcription regulation</keyword>
<comment type="caution">
    <text evidence="3">Lacks conserved residue(s) required for the propagation of feature annotation.</text>
</comment>
<name>A0A5K1BWN8_9MAGN</name>
<feature type="region of interest" description="VHIID" evidence="3">
    <location>
        <begin position="156"/>
        <end position="221"/>
    </location>
</feature>
<dbReference type="PROSITE" id="PS50985">
    <property type="entry name" value="GRAS"/>
    <property type="match status" value="1"/>
</dbReference>
<dbReference type="Pfam" id="PF03514">
    <property type="entry name" value="GRAS"/>
    <property type="match status" value="1"/>
</dbReference>
<evidence type="ECO:0000313" key="4">
    <source>
        <dbReference type="EMBL" id="VVW19526.1"/>
    </source>
</evidence>
<gene>
    <name evidence="4" type="ORF">NYM_LOCUS15955</name>
</gene>
<dbReference type="EMBL" id="LR721781">
    <property type="protein sequence ID" value="VVW19526.1"/>
    <property type="molecule type" value="Genomic_DNA"/>
</dbReference>
<feature type="region of interest" description="SAW" evidence="3">
    <location>
        <begin position="403"/>
        <end position="477"/>
    </location>
</feature>
<protein>
    <submittedName>
        <fullName evidence="4">Uncharacterized protein</fullName>
    </submittedName>
</protein>